<name>A0A3M7P3B5_BRAPC</name>
<dbReference type="Proteomes" id="UP000276133">
    <property type="component" value="Unassembled WGS sequence"/>
</dbReference>
<dbReference type="Pfam" id="PF00595">
    <property type="entry name" value="PDZ"/>
    <property type="match status" value="1"/>
</dbReference>
<comment type="caution">
    <text evidence="2">The sequence shown here is derived from an EMBL/GenBank/DDBJ whole genome shotgun (WGS) entry which is preliminary data.</text>
</comment>
<dbReference type="SUPFAM" id="SSF50156">
    <property type="entry name" value="PDZ domain-like"/>
    <property type="match status" value="1"/>
</dbReference>
<dbReference type="InterPro" id="IPR001478">
    <property type="entry name" value="PDZ"/>
</dbReference>
<keyword evidence="3" id="KW-1185">Reference proteome</keyword>
<feature type="non-terminal residue" evidence="2">
    <location>
        <position position="104"/>
    </location>
</feature>
<organism evidence="2 3">
    <name type="scientific">Brachionus plicatilis</name>
    <name type="common">Marine rotifer</name>
    <name type="synonym">Brachionus muelleri</name>
    <dbReference type="NCBI Taxonomy" id="10195"/>
    <lineage>
        <taxon>Eukaryota</taxon>
        <taxon>Metazoa</taxon>
        <taxon>Spiralia</taxon>
        <taxon>Gnathifera</taxon>
        <taxon>Rotifera</taxon>
        <taxon>Eurotatoria</taxon>
        <taxon>Monogononta</taxon>
        <taxon>Pseudotrocha</taxon>
        <taxon>Ploima</taxon>
        <taxon>Brachionidae</taxon>
        <taxon>Brachionus</taxon>
    </lineage>
</organism>
<evidence type="ECO:0000313" key="3">
    <source>
        <dbReference type="Proteomes" id="UP000276133"/>
    </source>
</evidence>
<dbReference type="AlphaFoldDB" id="A0A3M7P3B5"/>
<dbReference type="OrthoDB" id="6417639at2759"/>
<evidence type="ECO:0000259" key="1">
    <source>
        <dbReference type="PROSITE" id="PS50106"/>
    </source>
</evidence>
<dbReference type="InterPro" id="IPR036034">
    <property type="entry name" value="PDZ_sf"/>
</dbReference>
<reference evidence="2 3" key="1">
    <citation type="journal article" date="2018" name="Sci. Rep.">
        <title>Genomic signatures of local adaptation to the degree of environmental predictability in rotifers.</title>
        <authorList>
            <person name="Franch-Gras L."/>
            <person name="Hahn C."/>
            <person name="Garcia-Roger E.M."/>
            <person name="Carmona M.J."/>
            <person name="Serra M."/>
            <person name="Gomez A."/>
        </authorList>
    </citation>
    <scope>NUCLEOTIDE SEQUENCE [LARGE SCALE GENOMIC DNA]</scope>
    <source>
        <strain evidence="2">HYR1</strain>
    </source>
</reference>
<dbReference type="SMART" id="SM00228">
    <property type="entry name" value="PDZ"/>
    <property type="match status" value="1"/>
</dbReference>
<accession>A0A3M7P3B5</accession>
<dbReference type="PROSITE" id="PS50106">
    <property type="entry name" value="PDZ"/>
    <property type="match status" value="1"/>
</dbReference>
<proteinExistence type="predicted"/>
<dbReference type="EMBL" id="REGN01013944">
    <property type="protein sequence ID" value="RMZ93267.1"/>
    <property type="molecule type" value="Genomic_DNA"/>
</dbReference>
<dbReference type="Gene3D" id="2.30.42.10">
    <property type="match status" value="1"/>
</dbReference>
<gene>
    <name evidence="2" type="ORF">BpHYR1_025415</name>
</gene>
<feature type="domain" description="PDZ" evidence="1">
    <location>
        <begin position="12"/>
        <end position="94"/>
    </location>
</feature>
<protein>
    <submittedName>
        <fullName evidence="2">Nitric oxide brain isoform X1</fullName>
    </submittedName>
</protein>
<dbReference type="STRING" id="10195.A0A3M7P3B5"/>
<sequence length="104" mass="11719">MSKYSSSKKIYTVQLEKKSGAGLGFLLRQRDQMPFLGVWEILKNESADQSGRIRKGDVILKVNKHDLSSTSYEKGLEIIRSLKADCLVELTLMQNEDGEKLNGI</sequence>
<evidence type="ECO:0000313" key="2">
    <source>
        <dbReference type="EMBL" id="RMZ93267.1"/>
    </source>
</evidence>